<reference evidence="1 2" key="1">
    <citation type="journal article" date="2016" name="Proc. Natl. Acad. Sci. U.S.A.">
        <title>Comparative genomics of biotechnologically important yeasts.</title>
        <authorList>
            <person name="Riley R."/>
            <person name="Haridas S."/>
            <person name="Wolfe K.H."/>
            <person name="Lopes M.R."/>
            <person name="Hittinger C.T."/>
            <person name="Goeker M."/>
            <person name="Salamov A.A."/>
            <person name="Wisecaver J.H."/>
            <person name="Long T.M."/>
            <person name="Calvey C.H."/>
            <person name="Aerts A.L."/>
            <person name="Barry K.W."/>
            <person name="Choi C."/>
            <person name="Clum A."/>
            <person name="Coughlan A.Y."/>
            <person name="Deshpande S."/>
            <person name="Douglass A.P."/>
            <person name="Hanson S.J."/>
            <person name="Klenk H.-P."/>
            <person name="LaButti K.M."/>
            <person name="Lapidus A."/>
            <person name="Lindquist E.A."/>
            <person name="Lipzen A.M."/>
            <person name="Meier-Kolthoff J.P."/>
            <person name="Ohm R.A."/>
            <person name="Otillar R.P."/>
            <person name="Pangilinan J.L."/>
            <person name="Peng Y."/>
            <person name="Rokas A."/>
            <person name="Rosa C.A."/>
            <person name="Scheuner C."/>
            <person name="Sibirny A.A."/>
            <person name="Slot J.C."/>
            <person name="Stielow J.B."/>
            <person name="Sun H."/>
            <person name="Kurtzman C.P."/>
            <person name="Blackwell M."/>
            <person name="Grigoriev I.V."/>
            <person name="Jeffries T.W."/>
        </authorList>
    </citation>
    <scope>NUCLEOTIDE SEQUENCE [LARGE SCALE GENOMIC DNA]</scope>
    <source>
        <strain evidence="1 2">DSM 6958</strain>
    </source>
</reference>
<sequence length="87" mass="9902">MISYGDEETIEFSALNPDYMLISVLNPNPGEHIKHIYYTSNGFASNPSKLNKRSRLFFSHKNEHMVNAKNETLICTSTFDVHAGRNP</sequence>
<gene>
    <name evidence="1" type="ORF">NADFUDRAFT_72060</name>
</gene>
<keyword evidence="2" id="KW-1185">Reference proteome</keyword>
<evidence type="ECO:0000313" key="1">
    <source>
        <dbReference type="EMBL" id="ODQ63279.1"/>
    </source>
</evidence>
<accession>A0A1E3PCW9</accession>
<proteinExistence type="predicted"/>
<evidence type="ECO:0000313" key="2">
    <source>
        <dbReference type="Proteomes" id="UP000095009"/>
    </source>
</evidence>
<name>A0A1E3PCW9_9ASCO</name>
<dbReference type="Proteomes" id="UP000095009">
    <property type="component" value="Unassembled WGS sequence"/>
</dbReference>
<dbReference type="EMBL" id="KV454415">
    <property type="protein sequence ID" value="ODQ63279.1"/>
    <property type="molecule type" value="Genomic_DNA"/>
</dbReference>
<protein>
    <submittedName>
        <fullName evidence="1">Uncharacterized protein</fullName>
    </submittedName>
</protein>
<dbReference type="AlphaFoldDB" id="A0A1E3PCW9"/>
<organism evidence="1 2">
    <name type="scientific">Nadsonia fulvescens var. elongata DSM 6958</name>
    <dbReference type="NCBI Taxonomy" id="857566"/>
    <lineage>
        <taxon>Eukaryota</taxon>
        <taxon>Fungi</taxon>
        <taxon>Dikarya</taxon>
        <taxon>Ascomycota</taxon>
        <taxon>Saccharomycotina</taxon>
        <taxon>Dipodascomycetes</taxon>
        <taxon>Dipodascales</taxon>
        <taxon>Dipodascales incertae sedis</taxon>
        <taxon>Nadsonia</taxon>
    </lineage>
</organism>